<dbReference type="PANTHER" id="PTHR16222">
    <property type="entry name" value="ADP-RIBOSYLGLYCOHYDROLASE"/>
    <property type="match status" value="1"/>
</dbReference>
<dbReference type="RefSeq" id="WP_122190480.1">
    <property type="nucleotide sequence ID" value="NZ_RFFH01000012.1"/>
</dbReference>
<name>A0A3M2KWU1_9NOCA</name>
<keyword evidence="5" id="KW-1185">Reference proteome</keyword>
<keyword evidence="3" id="KW-0479">Metal-binding</keyword>
<dbReference type="Gene3D" id="1.10.4080.10">
    <property type="entry name" value="ADP-ribosylation/Crystallin J1"/>
    <property type="match status" value="1"/>
</dbReference>
<evidence type="ECO:0000256" key="1">
    <source>
        <dbReference type="ARBA" id="ARBA00010702"/>
    </source>
</evidence>
<dbReference type="OrthoDB" id="9798107at2"/>
<organism evidence="4 5">
    <name type="scientific">Nocardia stercoris</name>
    <dbReference type="NCBI Taxonomy" id="2483361"/>
    <lineage>
        <taxon>Bacteria</taxon>
        <taxon>Bacillati</taxon>
        <taxon>Actinomycetota</taxon>
        <taxon>Actinomycetes</taxon>
        <taxon>Mycobacteriales</taxon>
        <taxon>Nocardiaceae</taxon>
        <taxon>Nocardia</taxon>
    </lineage>
</organism>
<dbReference type="GO" id="GO:0016787">
    <property type="term" value="F:hydrolase activity"/>
    <property type="evidence" value="ECO:0007669"/>
    <property type="project" value="UniProtKB-KW"/>
</dbReference>
<keyword evidence="3" id="KW-0460">Magnesium</keyword>
<protein>
    <submittedName>
        <fullName evidence="4">ADP-ribosylglycohydrolase family protein</fullName>
    </submittedName>
</protein>
<proteinExistence type="inferred from homology"/>
<dbReference type="SUPFAM" id="SSF101478">
    <property type="entry name" value="ADP-ribosylglycohydrolase"/>
    <property type="match status" value="1"/>
</dbReference>
<evidence type="ECO:0000256" key="3">
    <source>
        <dbReference type="PIRSR" id="PIRSR605502-1"/>
    </source>
</evidence>
<gene>
    <name evidence="4" type="ORF">EBN03_23930</name>
</gene>
<feature type="binding site" evidence="3">
    <location>
        <position position="55"/>
    </location>
    <ligand>
        <name>Mg(2+)</name>
        <dbReference type="ChEBI" id="CHEBI:18420"/>
        <label>1</label>
    </ligand>
</feature>
<feature type="binding site" evidence="3">
    <location>
        <position position="56"/>
    </location>
    <ligand>
        <name>Mg(2+)</name>
        <dbReference type="ChEBI" id="CHEBI:18420"/>
        <label>1</label>
    </ligand>
</feature>
<comment type="caution">
    <text evidence="4">The sequence shown here is derived from an EMBL/GenBank/DDBJ whole genome shotgun (WGS) entry which is preliminary data.</text>
</comment>
<sequence>MKLTAAQLDRAEGVLLGTAVGDALGAGYEFTYPTTSAAIDMIGGGVFNWAPGEWTDDTSMAVAVAEGAASGGRLDREPGLDAVAAGFVQWWDSHPTDIGNQTRMVLRERSASAREMRAVAGAIPGLRAGNGSLMRTAPVALAHLDDAGACAVAAREVSRLTHDDPHAIDGCVLWSLAIRTAVLDGTYHGIRQGLAYVSNEWHVRLSEAENGLPSDFSKNGWVVHALQTAWSAIVHTDSLPDGLTTAVRAGGDTDTTAAIAGGLLGARYGASAIPMRWREIVHGYPGCREDYLIGLTHRVLATNSR</sequence>
<keyword evidence="2 4" id="KW-0378">Hydrolase</keyword>
<evidence type="ECO:0000313" key="4">
    <source>
        <dbReference type="EMBL" id="RMI29969.1"/>
    </source>
</evidence>
<feature type="binding site" evidence="3">
    <location>
        <position position="57"/>
    </location>
    <ligand>
        <name>Mg(2+)</name>
        <dbReference type="ChEBI" id="CHEBI:18420"/>
        <label>1</label>
    </ligand>
</feature>
<dbReference type="AlphaFoldDB" id="A0A3M2KWU1"/>
<dbReference type="InterPro" id="IPR050792">
    <property type="entry name" value="ADP-ribosylglycohydrolase"/>
</dbReference>
<feature type="binding site" evidence="3">
    <location>
        <position position="254"/>
    </location>
    <ligand>
        <name>Mg(2+)</name>
        <dbReference type="ChEBI" id="CHEBI:18420"/>
        <label>1</label>
    </ligand>
</feature>
<dbReference type="InterPro" id="IPR036705">
    <property type="entry name" value="Ribosyl_crysJ1_sf"/>
</dbReference>
<dbReference type="Pfam" id="PF03747">
    <property type="entry name" value="ADP_ribosyl_GH"/>
    <property type="match status" value="1"/>
</dbReference>
<reference evidence="4 5" key="1">
    <citation type="submission" date="2018-10" db="EMBL/GenBank/DDBJ databases">
        <title>Isolation from cow dung.</title>
        <authorList>
            <person name="Ling L."/>
        </authorList>
    </citation>
    <scope>NUCLEOTIDE SEQUENCE [LARGE SCALE GENOMIC DNA]</scope>
    <source>
        <strain evidence="4 5">NEAU-LL90</strain>
    </source>
</reference>
<comment type="similarity">
    <text evidence="1">Belongs to the ADP-ribosylglycohydrolase family.</text>
</comment>
<feature type="binding site" evidence="3">
    <location>
        <position position="252"/>
    </location>
    <ligand>
        <name>Mg(2+)</name>
        <dbReference type="ChEBI" id="CHEBI:18420"/>
        <label>1</label>
    </ligand>
</feature>
<dbReference type="Proteomes" id="UP000279275">
    <property type="component" value="Unassembled WGS sequence"/>
</dbReference>
<feature type="binding site" evidence="3">
    <location>
        <position position="255"/>
    </location>
    <ligand>
        <name>Mg(2+)</name>
        <dbReference type="ChEBI" id="CHEBI:18420"/>
        <label>1</label>
    </ligand>
</feature>
<dbReference type="EMBL" id="RFFH01000012">
    <property type="protein sequence ID" value="RMI29969.1"/>
    <property type="molecule type" value="Genomic_DNA"/>
</dbReference>
<evidence type="ECO:0000313" key="5">
    <source>
        <dbReference type="Proteomes" id="UP000279275"/>
    </source>
</evidence>
<dbReference type="InterPro" id="IPR005502">
    <property type="entry name" value="Ribosyl_crysJ1"/>
</dbReference>
<dbReference type="GO" id="GO:0046872">
    <property type="term" value="F:metal ion binding"/>
    <property type="evidence" value="ECO:0007669"/>
    <property type="project" value="UniProtKB-KW"/>
</dbReference>
<accession>A0A3M2KWU1</accession>
<comment type="cofactor">
    <cofactor evidence="3">
        <name>Mg(2+)</name>
        <dbReference type="ChEBI" id="CHEBI:18420"/>
    </cofactor>
    <text evidence="3">Binds 2 magnesium ions per subunit.</text>
</comment>
<dbReference type="PANTHER" id="PTHR16222:SF24">
    <property type="entry name" value="ADP-RIBOSYLHYDROLASE ARH3"/>
    <property type="match status" value="1"/>
</dbReference>
<evidence type="ECO:0000256" key="2">
    <source>
        <dbReference type="ARBA" id="ARBA00022801"/>
    </source>
</evidence>